<dbReference type="InterPro" id="IPR001296">
    <property type="entry name" value="Glyco_trans_1"/>
</dbReference>
<dbReference type="Proteomes" id="UP001268542">
    <property type="component" value="Unassembled WGS sequence"/>
</dbReference>
<dbReference type="Gene3D" id="3.40.50.2000">
    <property type="entry name" value="Glycogen Phosphorylase B"/>
    <property type="match status" value="2"/>
</dbReference>
<dbReference type="GO" id="GO:0016757">
    <property type="term" value="F:glycosyltransferase activity"/>
    <property type="evidence" value="ECO:0007669"/>
    <property type="project" value="UniProtKB-KW"/>
</dbReference>
<dbReference type="RefSeq" id="WP_315733056.1">
    <property type="nucleotide sequence ID" value="NZ_JAVYII010000004.1"/>
</dbReference>
<reference evidence="3 4" key="1">
    <citation type="submission" date="2023-08" db="EMBL/GenBank/DDBJ databases">
        <title>Nocardioides seae sp. nov., a bacterium isolated from a soil.</title>
        <authorList>
            <person name="Wang X."/>
        </authorList>
    </citation>
    <scope>NUCLEOTIDE SEQUENCE [LARGE SCALE GENOMIC DNA]</scope>
    <source>
        <strain evidence="3 4">YZH12</strain>
    </source>
</reference>
<proteinExistence type="predicted"/>
<keyword evidence="1 3" id="KW-0808">Transferase</keyword>
<feature type="domain" description="Glycosyl transferase family 1" evidence="2">
    <location>
        <begin position="145"/>
        <end position="291"/>
    </location>
</feature>
<protein>
    <submittedName>
        <fullName evidence="3">Glycosyltransferase family 4 protein</fullName>
        <ecNumber evidence="3">2.4.-.-</ecNumber>
    </submittedName>
</protein>
<dbReference type="Pfam" id="PF00534">
    <property type="entry name" value="Glycos_transf_1"/>
    <property type="match status" value="1"/>
</dbReference>
<sequence length="327" mass="34932">MTQVINAVLSWEFERFHTQFLATRTGGSRAGEVLTLLRALVALTRVPRATSVVAVVHLSQGGSFVREGMAVLLCRARGMTVVAHLHGSSFDAFAARHPKLVGSILRRCHAIQALSESSAATAAGLAQEALVAVIPNAVPSRESDAKRKPLVVFGGAVVKRKGVDVLLEAWSRLPADHGWRLAIAGPIPDREIVRGWSLPSVEYLGSLGHDDLMDLLGASSVAVLPSRDEAMPMFLLEAMSLGNAIVATRVGGVASLFSPKTVNYLIEPGDASALSQKLEQLLTNEAELMAMQRACSEFFQATYSAAVVNPKVEALWSDAMRGNPRSC</sequence>
<dbReference type="PANTHER" id="PTHR45947:SF3">
    <property type="entry name" value="SULFOQUINOVOSYL TRANSFERASE SQD2"/>
    <property type="match status" value="1"/>
</dbReference>
<dbReference type="SUPFAM" id="SSF53756">
    <property type="entry name" value="UDP-Glycosyltransferase/glycogen phosphorylase"/>
    <property type="match status" value="1"/>
</dbReference>
<evidence type="ECO:0000313" key="3">
    <source>
        <dbReference type="EMBL" id="MDT9593562.1"/>
    </source>
</evidence>
<evidence type="ECO:0000313" key="4">
    <source>
        <dbReference type="Proteomes" id="UP001268542"/>
    </source>
</evidence>
<dbReference type="EMBL" id="JAVYII010000004">
    <property type="protein sequence ID" value="MDT9593562.1"/>
    <property type="molecule type" value="Genomic_DNA"/>
</dbReference>
<comment type="caution">
    <text evidence="3">The sequence shown here is derived from an EMBL/GenBank/DDBJ whole genome shotgun (WGS) entry which is preliminary data.</text>
</comment>
<keyword evidence="3" id="KW-0328">Glycosyltransferase</keyword>
<dbReference type="PANTHER" id="PTHR45947">
    <property type="entry name" value="SULFOQUINOVOSYL TRANSFERASE SQD2"/>
    <property type="match status" value="1"/>
</dbReference>
<evidence type="ECO:0000259" key="2">
    <source>
        <dbReference type="Pfam" id="PF00534"/>
    </source>
</evidence>
<dbReference type="CDD" id="cd03801">
    <property type="entry name" value="GT4_PimA-like"/>
    <property type="match status" value="1"/>
</dbReference>
<gene>
    <name evidence="3" type="ORF">RDV89_10825</name>
</gene>
<name>A0ABU3PXL4_9ACTN</name>
<organism evidence="3 4">
    <name type="scientific">Nocardioides imazamoxiresistens</name>
    <dbReference type="NCBI Taxonomy" id="3231893"/>
    <lineage>
        <taxon>Bacteria</taxon>
        <taxon>Bacillati</taxon>
        <taxon>Actinomycetota</taxon>
        <taxon>Actinomycetes</taxon>
        <taxon>Propionibacteriales</taxon>
        <taxon>Nocardioidaceae</taxon>
        <taxon>Nocardioides</taxon>
    </lineage>
</organism>
<dbReference type="InterPro" id="IPR050194">
    <property type="entry name" value="Glycosyltransferase_grp1"/>
</dbReference>
<keyword evidence="4" id="KW-1185">Reference proteome</keyword>
<evidence type="ECO:0000256" key="1">
    <source>
        <dbReference type="ARBA" id="ARBA00022679"/>
    </source>
</evidence>
<dbReference type="EC" id="2.4.-.-" evidence="3"/>
<accession>A0ABU3PXL4</accession>